<keyword evidence="1" id="KW-1133">Transmembrane helix</keyword>
<dbReference type="Proteomes" id="UP000235023">
    <property type="component" value="Unassembled WGS sequence"/>
</dbReference>
<keyword evidence="3" id="KW-1185">Reference proteome</keyword>
<dbReference type="EMBL" id="KZ559639">
    <property type="protein sequence ID" value="PLN75723.1"/>
    <property type="molecule type" value="Genomic_DNA"/>
</dbReference>
<gene>
    <name evidence="2" type="ORF">BDW42DRAFT_180233</name>
</gene>
<protein>
    <submittedName>
        <fullName evidence="2">Uncharacterized protein</fullName>
    </submittedName>
</protein>
<proteinExistence type="predicted"/>
<sequence>MNINSNQYNRTLLMDPLLLLKQSQHFVLVEEVCLVGEVFNVGDGFLVWGVLPGDPCCWGGWEGLGFSLVYSLSSFIVSAWHVVIILTTWYFFFKKNHGHTSITFLIPDRITTPKPVAIWAHQGPLP</sequence>
<accession>A0A2J5HFP2</accession>
<keyword evidence="1" id="KW-0812">Transmembrane</keyword>
<dbReference type="AlphaFoldDB" id="A0A2J5HFP2"/>
<organism evidence="2 3">
    <name type="scientific">Aspergillus taichungensis</name>
    <dbReference type="NCBI Taxonomy" id="482145"/>
    <lineage>
        <taxon>Eukaryota</taxon>
        <taxon>Fungi</taxon>
        <taxon>Dikarya</taxon>
        <taxon>Ascomycota</taxon>
        <taxon>Pezizomycotina</taxon>
        <taxon>Eurotiomycetes</taxon>
        <taxon>Eurotiomycetidae</taxon>
        <taxon>Eurotiales</taxon>
        <taxon>Aspergillaceae</taxon>
        <taxon>Aspergillus</taxon>
        <taxon>Aspergillus subgen. Circumdati</taxon>
    </lineage>
</organism>
<evidence type="ECO:0000313" key="3">
    <source>
        <dbReference type="Proteomes" id="UP000235023"/>
    </source>
</evidence>
<feature type="transmembrane region" description="Helical" evidence="1">
    <location>
        <begin position="68"/>
        <end position="92"/>
    </location>
</feature>
<evidence type="ECO:0000313" key="2">
    <source>
        <dbReference type="EMBL" id="PLN75723.1"/>
    </source>
</evidence>
<keyword evidence="1" id="KW-0472">Membrane</keyword>
<reference evidence="3" key="1">
    <citation type="submission" date="2017-12" db="EMBL/GenBank/DDBJ databases">
        <authorList>
            <consortium name="DOE Joint Genome Institute"/>
            <person name="Mondo S.J."/>
            <person name="Kjaerbolling I."/>
            <person name="Vesth T.C."/>
            <person name="Frisvad J.C."/>
            <person name="Nybo J.L."/>
            <person name="Theobald S."/>
            <person name="Kuo A."/>
            <person name="Bowyer P."/>
            <person name="Matsuda Y."/>
            <person name="Lyhne E.K."/>
            <person name="Kogle M.E."/>
            <person name="Clum A."/>
            <person name="Lipzen A."/>
            <person name="Salamov A."/>
            <person name="Ngan C.Y."/>
            <person name="Daum C."/>
            <person name="Chiniquy J."/>
            <person name="Barry K."/>
            <person name="LaButti K."/>
            <person name="Haridas S."/>
            <person name="Simmons B.A."/>
            <person name="Magnuson J.K."/>
            <person name="Mortensen U.H."/>
            <person name="Larsen T.O."/>
            <person name="Grigoriev I.V."/>
            <person name="Baker S.E."/>
            <person name="Andersen M.R."/>
            <person name="Nordberg H.P."/>
            <person name="Cantor M.N."/>
            <person name="Hua S.X."/>
        </authorList>
    </citation>
    <scope>NUCLEOTIDE SEQUENCE [LARGE SCALE GENOMIC DNA]</scope>
    <source>
        <strain evidence="3">IBT 19404</strain>
    </source>
</reference>
<evidence type="ECO:0000256" key="1">
    <source>
        <dbReference type="SAM" id="Phobius"/>
    </source>
</evidence>
<name>A0A2J5HFP2_9EURO</name>